<dbReference type="CDD" id="cd06170">
    <property type="entry name" value="LuxR_C_like"/>
    <property type="match status" value="1"/>
</dbReference>
<dbReference type="InterPro" id="IPR036388">
    <property type="entry name" value="WH-like_DNA-bd_sf"/>
</dbReference>
<sequence>MTESPDLSNTALPEFAFTPVPRPELYVRLDTGPAGGGRVLLITAAAGTGKTVLIAGWAGTHLPRSYPGTRIGWLTATPTGATAGELRHAVPASLGIDDIEPVTDPDTAAAQVISALRADDRPRVLVVDDAHLLTDPGDLAYLQRLLTDAPPNLTAVLSARHDPPLRWHAVDLRRRVFRLHAVDLAFSEIRAAQLCRQHHCPLTGTELAMLMGLTRGWPALVRIAAGRLAAHDDRSTALTELAEAPAPIADFLADEVLAPLPDRIRRFVRITSVPGSFTGALAERLTGDIAVPVLHELVRAGFPMTRHARDGDLWFTYHPLMRAHLLGEARRCEDMTALQLRTADSYLSAGLPRSALHHLLRAPAASQLRTFLRDTGLRMVLDGDGPDLFRQLDQSDAVPPDDPLVRVLRAIDALEQRDIGKAMILLDKLYRRPAGTGAIVPDSWIRLLATAAGAGVTLATGAGLAEFRFPDRVFVTGQPDVDGYAALQFGTVALAHGDIERAERQFRRGRAQAGCAGCASLSVRAEARLAVAALIRGTVTGMREHAGRAVAAAARSGRTATGDALGAQAVSAFSRYLRGETTGSEIDTTATHSGDWDEVVAHLLEFDRSDDRYTAAETLRRSTVVMLRTPLPLPAAAGRLLPHVVRVLLAVDAGHSARLLVDQAADVLGESADVVLARAATTLAHRPATTSAMVAPLLATAAAAQPLTTAPAWLLEAAAQAALGNPPRARRALATAVHHAAPEGLVRPFLDVPGAAELLDAHIGTLGHDNDFAAAVRAHPALRRQHRPPSLTATELTVLNQLPSGRTAQQIADVLGVSINTVKTHLRGIYGKLGTSTRAGALELARRTGLL</sequence>
<evidence type="ECO:0000256" key="1">
    <source>
        <dbReference type="ARBA" id="ARBA00023015"/>
    </source>
</evidence>
<dbReference type="RefSeq" id="WP_157185444.1">
    <property type="nucleotide sequence ID" value="NZ_JACHIT010000002.1"/>
</dbReference>
<dbReference type="SUPFAM" id="SSF52540">
    <property type="entry name" value="P-loop containing nucleoside triphosphate hydrolases"/>
    <property type="match status" value="1"/>
</dbReference>
<accession>A0A7W9PKN5</accession>
<dbReference type="SUPFAM" id="SSF46894">
    <property type="entry name" value="C-terminal effector domain of the bipartite response regulators"/>
    <property type="match status" value="1"/>
</dbReference>
<dbReference type="InterPro" id="IPR000792">
    <property type="entry name" value="Tscrpt_reg_LuxR_C"/>
</dbReference>
<gene>
    <name evidence="6" type="ORF">BJY24_006684</name>
</gene>
<keyword evidence="1" id="KW-0805">Transcription regulation</keyword>
<dbReference type="PANTHER" id="PTHR44688:SF16">
    <property type="entry name" value="DNA-BINDING TRANSCRIPTIONAL ACTIVATOR DEVR_DOSR"/>
    <property type="match status" value="1"/>
</dbReference>
<keyword evidence="3" id="KW-0804">Transcription</keyword>
<dbReference type="SMART" id="SM00382">
    <property type="entry name" value="AAA"/>
    <property type="match status" value="1"/>
</dbReference>
<evidence type="ECO:0000259" key="4">
    <source>
        <dbReference type="PROSITE" id="PS50043"/>
    </source>
</evidence>
<keyword evidence="7" id="KW-1185">Reference proteome</keyword>
<dbReference type="Gene3D" id="1.10.10.10">
    <property type="entry name" value="Winged helix-like DNA-binding domain superfamily/Winged helix DNA-binding domain"/>
    <property type="match status" value="1"/>
</dbReference>
<feature type="domain" description="HTH cro/C1-type" evidence="5">
    <location>
        <begin position="803"/>
        <end position="822"/>
    </location>
</feature>
<evidence type="ECO:0000259" key="5">
    <source>
        <dbReference type="PROSITE" id="PS50943"/>
    </source>
</evidence>
<reference evidence="6 7" key="1">
    <citation type="submission" date="2020-08" db="EMBL/GenBank/DDBJ databases">
        <title>Sequencing the genomes of 1000 actinobacteria strains.</title>
        <authorList>
            <person name="Klenk H.-P."/>
        </authorList>
    </citation>
    <scope>NUCLEOTIDE SEQUENCE [LARGE SCALE GENOMIC DNA]</scope>
    <source>
        <strain evidence="6 7">DSM 43582</strain>
    </source>
</reference>
<keyword evidence="2" id="KW-0238">DNA-binding</keyword>
<name>A0A7W9PKN5_9NOCA</name>
<dbReference type="EMBL" id="JACHIT010000002">
    <property type="protein sequence ID" value="MBB5917772.1"/>
    <property type="molecule type" value="Genomic_DNA"/>
</dbReference>
<organism evidence="6 7">
    <name type="scientific">Nocardia transvalensis</name>
    <dbReference type="NCBI Taxonomy" id="37333"/>
    <lineage>
        <taxon>Bacteria</taxon>
        <taxon>Bacillati</taxon>
        <taxon>Actinomycetota</taxon>
        <taxon>Actinomycetes</taxon>
        <taxon>Mycobacteriales</taxon>
        <taxon>Nocardiaceae</taxon>
        <taxon>Nocardia</taxon>
    </lineage>
</organism>
<dbReference type="InterPro" id="IPR027417">
    <property type="entry name" value="P-loop_NTPase"/>
</dbReference>
<evidence type="ECO:0000313" key="6">
    <source>
        <dbReference type="EMBL" id="MBB5917772.1"/>
    </source>
</evidence>
<dbReference type="InterPro" id="IPR003593">
    <property type="entry name" value="AAA+_ATPase"/>
</dbReference>
<dbReference type="InterPro" id="IPR059106">
    <property type="entry name" value="WHD_MalT"/>
</dbReference>
<dbReference type="PRINTS" id="PR00038">
    <property type="entry name" value="HTHLUXR"/>
</dbReference>
<dbReference type="GO" id="GO:0003677">
    <property type="term" value="F:DNA binding"/>
    <property type="evidence" value="ECO:0007669"/>
    <property type="project" value="UniProtKB-KW"/>
</dbReference>
<dbReference type="Pfam" id="PF13401">
    <property type="entry name" value="AAA_22"/>
    <property type="match status" value="1"/>
</dbReference>
<dbReference type="GO" id="GO:0006355">
    <property type="term" value="P:regulation of DNA-templated transcription"/>
    <property type="evidence" value="ECO:0007669"/>
    <property type="project" value="InterPro"/>
</dbReference>
<dbReference type="Pfam" id="PF25873">
    <property type="entry name" value="WHD_MalT"/>
    <property type="match status" value="1"/>
</dbReference>
<dbReference type="PROSITE" id="PS50043">
    <property type="entry name" value="HTH_LUXR_2"/>
    <property type="match status" value="1"/>
</dbReference>
<dbReference type="InterPro" id="IPR011990">
    <property type="entry name" value="TPR-like_helical_dom_sf"/>
</dbReference>
<dbReference type="PROSITE" id="PS50943">
    <property type="entry name" value="HTH_CROC1"/>
    <property type="match status" value="1"/>
</dbReference>
<evidence type="ECO:0000256" key="3">
    <source>
        <dbReference type="ARBA" id="ARBA00023163"/>
    </source>
</evidence>
<proteinExistence type="predicted"/>
<dbReference type="SMART" id="SM00421">
    <property type="entry name" value="HTH_LUXR"/>
    <property type="match status" value="1"/>
</dbReference>
<dbReference type="AlphaFoldDB" id="A0A7W9PKN5"/>
<dbReference type="InterPro" id="IPR001387">
    <property type="entry name" value="Cro/C1-type_HTH"/>
</dbReference>
<evidence type="ECO:0000256" key="2">
    <source>
        <dbReference type="ARBA" id="ARBA00023125"/>
    </source>
</evidence>
<dbReference type="Proteomes" id="UP000540412">
    <property type="component" value="Unassembled WGS sequence"/>
</dbReference>
<dbReference type="Pfam" id="PF00196">
    <property type="entry name" value="GerE"/>
    <property type="match status" value="1"/>
</dbReference>
<dbReference type="PANTHER" id="PTHR44688">
    <property type="entry name" value="DNA-BINDING TRANSCRIPTIONAL ACTIVATOR DEVR_DOSR"/>
    <property type="match status" value="1"/>
</dbReference>
<dbReference type="GO" id="GO:0016887">
    <property type="term" value="F:ATP hydrolysis activity"/>
    <property type="evidence" value="ECO:0007669"/>
    <property type="project" value="InterPro"/>
</dbReference>
<dbReference type="InterPro" id="IPR016032">
    <property type="entry name" value="Sig_transdc_resp-reg_C-effctor"/>
</dbReference>
<dbReference type="InterPro" id="IPR049945">
    <property type="entry name" value="AAA_22"/>
</dbReference>
<dbReference type="Gene3D" id="1.25.40.10">
    <property type="entry name" value="Tetratricopeptide repeat domain"/>
    <property type="match status" value="1"/>
</dbReference>
<evidence type="ECO:0000313" key="7">
    <source>
        <dbReference type="Proteomes" id="UP000540412"/>
    </source>
</evidence>
<protein>
    <submittedName>
        <fullName evidence="6">LuxR family maltose regulon positive regulatory protein</fullName>
    </submittedName>
</protein>
<feature type="domain" description="HTH luxR-type" evidence="4">
    <location>
        <begin position="784"/>
        <end position="849"/>
    </location>
</feature>
<comment type="caution">
    <text evidence="6">The sequence shown here is derived from an EMBL/GenBank/DDBJ whole genome shotgun (WGS) entry which is preliminary data.</text>
</comment>